<proteinExistence type="predicted"/>
<organism evidence="2 3">
    <name type="scientific">Chelonia mydas</name>
    <name type="common">Green sea-turtle</name>
    <name type="synonym">Chelonia agassizi</name>
    <dbReference type="NCBI Taxonomy" id="8469"/>
    <lineage>
        <taxon>Eukaryota</taxon>
        <taxon>Metazoa</taxon>
        <taxon>Chordata</taxon>
        <taxon>Craniata</taxon>
        <taxon>Vertebrata</taxon>
        <taxon>Euteleostomi</taxon>
        <taxon>Archelosauria</taxon>
        <taxon>Testudinata</taxon>
        <taxon>Testudines</taxon>
        <taxon>Cryptodira</taxon>
        <taxon>Durocryptodira</taxon>
        <taxon>Americhelydia</taxon>
        <taxon>Chelonioidea</taxon>
        <taxon>Cheloniidae</taxon>
        <taxon>Chelonia</taxon>
    </lineage>
</organism>
<dbReference type="GO" id="GO:0016301">
    <property type="term" value="F:kinase activity"/>
    <property type="evidence" value="ECO:0007669"/>
    <property type="project" value="UniProtKB-KW"/>
</dbReference>
<dbReference type="Proteomes" id="UP000031443">
    <property type="component" value="Unassembled WGS sequence"/>
</dbReference>
<gene>
    <name evidence="2" type="ORF">UY3_11311</name>
</gene>
<evidence type="ECO:0000256" key="1">
    <source>
        <dbReference type="SAM" id="MobiDB-lite"/>
    </source>
</evidence>
<name>M7B7S8_CHEMY</name>
<sequence>MGSNRSSGGQFIVSSIDTINGLPIALASTSVLHLNEMCKRNRRESISRQDTAITSNKKHSESLKNDGDSLIQILERLAQTASSHADIAVAALAFEILRTVGR</sequence>
<dbReference type="STRING" id="8469.M7B7S8"/>
<keyword evidence="3" id="KW-1185">Reference proteome</keyword>
<feature type="region of interest" description="Disordered" evidence="1">
    <location>
        <begin position="42"/>
        <end position="64"/>
    </location>
</feature>
<accession>M7B7S8</accession>
<evidence type="ECO:0000313" key="3">
    <source>
        <dbReference type="Proteomes" id="UP000031443"/>
    </source>
</evidence>
<protein>
    <submittedName>
        <fullName evidence="2">Serine/threonine-protein kinase ULK4</fullName>
    </submittedName>
</protein>
<dbReference type="AlphaFoldDB" id="M7B7S8"/>
<dbReference type="EMBL" id="KB544907">
    <property type="protein sequence ID" value="EMP31600.1"/>
    <property type="molecule type" value="Genomic_DNA"/>
</dbReference>
<reference evidence="3" key="1">
    <citation type="journal article" date="2013" name="Nat. Genet.">
        <title>The draft genomes of soft-shell turtle and green sea turtle yield insights into the development and evolution of the turtle-specific body plan.</title>
        <authorList>
            <person name="Wang Z."/>
            <person name="Pascual-Anaya J."/>
            <person name="Zadissa A."/>
            <person name="Li W."/>
            <person name="Niimura Y."/>
            <person name="Huang Z."/>
            <person name="Li C."/>
            <person name="White S."/>
            <person name="Xiong Z."/>
            <person name="Fang D."/>
            <person name="Wang B."/>
            <person name="Ming Y."/>
            <person name="Chen Y."/>
            <person name="Zheng Y."/>
            <person name="Kuraku S."/>
            <person name="Pignatelli M."/>
            <person name="Herrero J."/>
            <person name="Beal K."/>
            <person name="Nozawa M."/>
            <person name="Li Q."/>
            <person name="Wang J."/>
            <person name="Zhang H."/>
            <person name="Yu L."/>
            <person name="Shigenobu S."/>
            <person name="Wang J."/>
            <person name="Liu J."/>
            <person name="Flicek P."/>
            <person name="Searle S."/>
            <person name="Wang J."/>
            <person name="Kuratani S."/>
            <person name="Yin Y."/>
            <person name="Aken B."/>
            <person name="Zhang G."/>
            <person name="Irie N."/>
        </authorList>
    </citation>
    <scope>NUCLEOTIDE SEQUENCE [LARGE SCALE GENOMIC DNA]</scope>
</reference>
<evidence type="ECO:0000313" key="2">
    <source>
        <dbReference type="EMBL" id="EMP31600.1"/>
    </source>
</evidence>
<keyword evidence="2" id="KW-0418">Kinase</keyword>
<keyword evidence="2" id="KW-0808">Transferase</keyword>